<evidence type="ECO:0000259" key="1">
    <source>
        <dbReference type="Pfam" id="PF06983"/>
    </source>
</evidence>
<feature type="domain" description="PhnB-like" evidence="1">
    <location>
        <begin position="4"/>
        <end position="134"/>
    </location>
</feature>
<protein>
    <submittedName>
        <fullName evidence="2">VOC family protein</fullName>
    </submittedName>
</protein>
<dbReference type="Gene3D" id="3.10.180.10">
    <property type="entry name" value="2,3-Dihydroxybiphenyl 1,2-Dioxygenase, domain 1"/>
    <property type="match status" value="1"/>
</dbReference>
<gene>
    <name evidence="2" type="ORF">H9657_11700</name>
</gene>
<dbReference type="Pfam" id="PF06983">
    <property type="entry name" value="3-dmu-9_3-mt"/>
    <property type="match status" value="1"/>
</dbReference>
<proteinExistence type="predicted"/>
<keyword evidence="3" id="KW-1185">Reference proteome</keyword>
<dbReference type="InterPro" id="IPR028973">
    <property type="entry name" value="PhnB-like"/>
</dbReference>
<dbReference type="RefSeq" id="WP_191783585.1">
    <property type="nucleotide sequence ID" value="NZ_JACSQV010000009.1"/>
</dbReference>
<sequence>MTARISPYLNFRTEARAAMEFYGEVFGAEPTFSTFDEYGMAQDPADAGKIMHSQLELPAGGGLLMASDAPAGMPVPDETSASVALFGGPQDAEALRAVFARLSEGGTPGVPMEVAPWGDEFGMCTDRFGVGWMVNVAGPGRG</sequence>
<dbReference type="Proteomes" id="UP000604241">
    <property type="component" value="Unassembled WGS sequence"/>
</dbReference>
<dbReference type="InterPro" id="IPR029068">
    <property type="entry name" value="Glyas_Bleomycin-R_OHBP_Dase"/>
</dbReference>
<evidence type="ECO:0000313" key="3">
    <source>
        <dbReference type="Proteomes" id="UP000604241"/>
    </source>
</evidence>
<accession>A0ABR8QES5</accession>
<dbReference type="PANTHER" id="PTHR33990:SF1">
    <property type="entry name" value="PROTEIN YJDN"/>
    <property type="match status" value="1"/>
</dbReference>
<organism evidence="2 3">
    <name type="scientific">Cellulomonas avistercoris</name>
    <dbReference type="NCBI Taxonomy" id="2762242"/>
    <lineage>
        <taxon>Bacteria</taxon>
        <taxon>Bacillati</taxon>
        <taxon>Actinomycetota</taxon>
        <taxon>Actinomycetes</taxon>
        <taxon>Micrococcales</taxon>
        <taxon>Cellulomonadaceae</taxon>
        <taxon>Cellulomonas</taxon>
    </lineage>
</organism>
<dbReference type="CDD" id="cd06588">
    <property type="entry name" value="PhnB_like"/>
    <property type="match status" value="1"/>
</dbReference>
<comment type="caution">
    <text evidence="2">The sequence shown here is derived from an EMBL/GenBank/DDBJ whole genome shotgun (WGS) entry which is preliminary data.</text>
</comment>
<name>A0ABR8QES5_9CELL</name>
<dbReference type="SUPFAM" id="SSF54593">
    <property type="entry name" value="Glyoxalase/Bleomycin resistance protein/Dihydroxybiphenyl dioxygenase"/>
    <property type="match status" value="1"/>
</dbReference>
<dbReference type="PANTHER" id="PTHR33990">
    <property type="entry name" value="PROTEIN YJDN-RELATED"/>
    <property type="match status" value="1"/>
</dbReference>
<reference evidence="2 3" key="1">
    <citation type="submission" date="2020-08" db="EMBL/GenBank/DDBJ databases">
        <title>A Genomic Blueprint of the Chicken Gut Microbiome.</title>
        <authorList>
            <person name="Gilroy R."/>
            <person name="Ravi A."/>
            <person name="Getino M."/>
            <person name="Pursley I."/>
            <person name="Horton D.L."/>
            <person name="Alikhan N.-F."/>
            <person name="Baker D."/>
            <person name="Gharbi K."/>
            <person name="Hall N."/>
            <person name="Watson M."/>
            <person name="Adriaenssens E.M."/>
            <person name="Foster-Nyarko E."/>
            <person name="Jarju S."/>
            <person name="Secka A."/>
            <person name="Antonio M."/>
            <person name="Oren A."/>
            <person name="Chaudhuri R."/>
            <person name="La Ragione R.M."/>
            <person name="Hildebrand F."/>
            <person name="Pallen M.J."/>
        </authorList>
    </citation>
    <scope>NUCLEOTIDE SEQUENCE [LARGE SCALE GENOMIC DNA]</scope>
    <source>
        <strain evidence="2 3">Sa3CUA2</strain>
    </source>
</reference>
<dbReference type="EMBL" id="JACSQV010000009">
    <property type="protein sequence ID" value="MBD7918937.1"/>
    <property type="molecule type" value="Genomic_DNA"/>
</dbReference>
<evidence type="ECO:0000313" key="2">
    <source>
        <dbReference type="EMBL" id="MBD7918937.1"/>
    </source>
</evidence>